<evidence type="ECO:0000313" key="2">
    <source>
        <dbReference type="EMBL" id="KKL98505.1"/>
    </source>
</evidence>
<dbReference type="InterPro" id="IPR015424">
    <property type="entry name" value="PyrdxlP-dep_Trfase"/>
</dbReference>
<organism evidence="2">
    <name type="scientific">marine sediment metagenome</name>
    <dbReference type="NCBI Taxonomy" id="412755"/>
    <lineage>
        <taxon>unclassified sequences</taxon>
        <taxon>metagenomes</taxon>
        <taxon>ecological metagenomes</taxon>
    </lineage>
</organism>
<dbReference type="SUPFAM" id="SSF53383">
    <property type="entry name" value="PLP-dependent transferases"/>
    <property type="match status" value="1"/>
</dbReference>
<dbReference type="PANTHER" id="PTHR43713">
    <property type="entry name" value="GLUTAMATE-1-SEMIALDEHYDE 2,1-AMINOMUTASE"/>
    <property type="match status" value="1"/>
</dbReference>
<reference evidence="2" key="1">
    <citation type="journal article" date="2015" name="Nature">
        <title>Complex archaea that bridge the gap between prokaryotes and eukaryotes.</title>
        <authorList>
            <person name="Spang A."/>
            <person name="Saw J.H."/>
            <person name="Jorgensen S.L."/>
            <person name="Zaremba-Niedzwiedzka K."/>
            <person name="Martijn J."/>
            <person name="Lind A.E."/>
            <person name="van Eijk R."/>
            <person name="Schleper C."/>
            <person name="Guy L."/>
            <person name="Ettema T.J."/>
        </authorList>
    </citation>
    <scope>NUCLEOTIDE SEQUENCE</scope>
</reference>
<proteinExistence type="predicted"/>
<dbReference type="PANTHER" id="PTHR43713:SF3">
    <property type="entry name" value="GLUTAMATE-1-SEMIALDEHYDE 2,1-AMINOMUTASE 1, CHLOROPLASTIC-RELATED"/>
    <property type="match status" value="1"/>
</dbReference>
<dbReference type="Gene3D" id="3.90.1150.10">
    <property type="entry name" value="Aspartate Aminotransferase, domain 1"/>
    <property type="match status" value="1"/>
</dbReference>
<protein>
    <recommendedName>
        <fullName evidence="3">Glutamate-1-semialdehyde 2,1-aminomutase</fullName>
    </recommendedName>
</protein>
<evidence type="ECO:0008006" key="3">
    <source>
        <dbReference type="Google" id="ProtNLM"/>
    </source>
</evidence>
<evidence type="ECO:0000256" key="1">
    <source>
        <dbReference type="ARBA" id="ARBA00001933"/>
    </source>
</evidence>
<accession>A0A0F9IXW2</accession>
<dbReference type="InterPro" id="IPR015422">
    <property type="entry name" value="PyrdxlP-dep_Trfase_small"/>
</dbReference>
<dbReference type="EMBL" id="LAZR01017904">
    <property type="protein sequence ID" value="KKL98505.1"/>
    <property type="molecule type" value="Genomic_DNA"/>
</dbReference>
<gene>
    <name evidence="2" type="ORF">LCGC14_1823760</name>
</gene>
<comment type="caution">
    <text evidence="2">The sequence shown here is derived from an EMBL/GenBank/DDBJ whole genome shotgun (WGS) entry which is preliminary data.</text>
</comment>
<dbReference type="AlphaFoldDB" id="A0A0F9IXW2"/>
<sequence>MGFEIPGINEACESSFPGSKSLYEKASDLFPNGVTHDLRYFEPFPLYVERAKGSKKWDVDSGERIDYWSGHGALLLGHCPDEE</sequence>
<name>A0A0F9IXW2_9ZZZZ</name>
<comment type="cofactor">
    <cofactor evidence="1">
        <name>pyridoxal 5'-phosphate</name>
        <dbReference type="ChEBI" id="CHEBI:597326"/>
    </cofactor>
</comment>